<dbReference type="InterPro" id="IPR036097">
    <property type="entry name" value="HisK_dim/P_sf"/>
</dbReference>
<dbReference type="InterPro" id="IPR035965">
    <property type="entry name" value="PAS-like_dom_sf"/>
</dbReference>
<dbReference type="Gene3D" id="1.10.287.130">
    <property type="match status" value="1"/>
</dbReference>
<dbReference type="Gene3D" id="3.30.565.10">
    <property type="entry name" value="Histidine kinase-like ATPase, C-terminal domain"/>
    <property type="match status" value="1"/>
</dbReference>
<dbReference type="PRINTS" id="PR00344">
    <property type="entry name" value="BCTRLSENSOR"/>
</dbReference>
<dbReference type="SUPFAM" id="SSF47384">
    <property type="entry name" value="Homodimeric domain of signal transducing histidine kinase"/>
    <property type="match status" value="1"/>
</dbReference>
<dbReference type="CDD" id="cd16922">
    <property type="entry name" value="HATPase_EvgS-ArcB-TorS-like"/>
    <property type="match status" value="1"/>
</dbReference>
<dbReference type="Gene3D" id="3.30.450.20">
    <property type="entry name" value="PAS domain"/>
    <property type="match status" value="2"/>
</dbReference>
<keyword evidence="12" id="KW-0175">Coiled coil</keyword>
<dbReference type="RefSeq" id="WP_181731251.1">
    <property type="nucleotide sequence ID" value="NZ_JACEIR010000002.1"/>
</dbReference>
<accession>A0A8I1DER9</accession>
<dbReference type="InterPro" id="IPR050351">
    <property type="entry name" value="BphY/WalK/GraS-like"/>
</dbReference>
<name>A0A8I1DER9_THEIN</name>
<feature type="coiled-coil region" evidence="12">
    <location>
        <begin position="247"/>
        <end position="274"/>
    </location>
</feature>
<dbReference type="SUPFAM" id="SSF158472">
    <property type="entry name" value="HAMP domain-like"/>
    <property type="match status" value="1"/>
</dbReference>
<dbReference type="FunFam" id="1.10.287.130:FF:000001">
    <property type="entry name" value="Two-component sensor histidine kinase"/>
    <property type="match status" value="1"/>
</dbReference>
<evidence type="ECO:0000256" key="5">
    <source>
        <dbReference type="ARBA" id="ARBA00022553"/>
    </source>
</evidence>
<evidence type="ECO:0000313" key="16">
    <source>
        <dbReference type="EMBL" id="MBH8594915.1"/>
    </source>
</evidence>
<keyword evidence="13" id="KW-0812">Transmembrane</keyword>
<keyword evidence="7" id="KW-0547">Nucleotide-binding</keyword>
<dbReference type="PANTHER" id="PTHR45453">
    <property type="entry name" value="PHOSPHATE REGULON SENSOR PROTEIN PHOR"/>
    <property type="match status" value="1"/>
</dbReference>
<keyword evidence="17" id="KW-1185">Reference proteome</keyword>
<dbReference type="InterPro" id="IPR003594">
    <property type="entry name" value="HATPase_dom"/>
</dbReference>
<evidence type="ECO:0000256" key="1">
    <source>
        <dbReference type="ARBA" id="ARBA00000085"/>
    </source>
</evidence>
<dbReference type="PROSITE" id="PS50109">
    <property type="entry name" value="HIS_KIN"/>
    <property type="match status" value="1"/>
</dbReference>
<comment type="subcellular location">
    <subcellularLocation>
        <location evidence="2">Cell membrane</location>
        <topology evidence="2">Multi-pass membrane protein</topology>
    </subcellularLocation>
</comment>
<keyword evidence="10" id="KW-0902">Two-component regulatory system</keyword>
<sequence>MLKRWKQLANSIQWKLVVIYLLMIIMAMQLIGVYFFRQLENHFTSSLNQTLRTQAEVLKKMGVTEELAKGQNDEERSNHLNTLLGKLAPSLKQSDITIHIIDENNFIIASTEPNQSKLKKRPFTYNLPQQPTEVLKRTNPATNQDYQFYTERLSHAGNYVGMIYVEAPLKQTYENIKDISVILVQITMVSLVVTCVLIVILARTITSPVKEITEQATLMAAGDFDRKVDVRSHDEIGQLAHAFNHLAAHLRNALAEKEEEKEKLESVLSNMSDGVIAFESTGKVIVKNECAEKLLDRPIPIGEKIDRILPLDQPLDKPLAQEWQTYLEIRQQDSEDPVILRATFTPVKLKGENVYGTVTVLGDVTEQKRLDQQRKDFVANVSHELRTPLTTIKSYLEALEDGAVEEPELARRFLKVSLQEADRMTRLIQDLLHLSHLDSRKATFNKQSISLEPLLEEVADRFRFQCEEKNISFTLSVHPPVPNVYADRDKLNQVLDNLVSNAVKYTPDGGSVALVLQTNRQGMVEVGVADTGIGIPKKDLGRIFERFYRVDKARSRSMGGTGLGLAIAQEIVRHHEGEIEIDSVYQKGTLVTFTLPPVTGGKNDE</sequence>
<evidence type="ECO:0000256" key="7">
    <source>
        <dbReference type="ARBA" id="ARBA00022741"/>
    </source>
</evidence>
<keyword evidence="6" id="KW-0808">Transferase</keyword>
<dbReference type="AlphaFoldDB" id="A0A8I1DER9"/>
<evidence type="ECO:0000256" key="4">
    <source>
        <dbReference type="ARBA" id="ARBA00022475"/>
    </source>
</evidence>
<gene>
    <name evidence="16" type="ORF">I8U20_06180</name>
</gene>
<proteinExistence type="predicted"/>
<dbReference type="InterPro" id="IPR004358">
    <property type="entry name" value="Sig_transdc_His_kin-like_C"/>
</dbReference>
<dbReference type="SMART" id="SM00304">
    <property type="entry name" value="HAMP"/>
    <property type="match status" value="1"/>
</dbReference>
<evidence type="ECO:0000256" key="11">
    <source>
        <dbReference type="ARBA" id="ARBA00023136"/>
    </source>
</evidence>
<dbReference type="SMART" id="SM00388">
    <property type="entry name" value="HisKA"/>
    <property type="match status" value="1"/>
</dbReference>
<evidence type="ECO:0000313" key="17">
    <source>
        <dbReference type="Proteomes" id="UP000633619"/>
    </source>
</evidence>
<keyword evidence="11 13" id="KW-0472">Membrane</keyword>
<dbReference type="SUPFAM" id="SSF55785">
    <property type="entry name" value="PYP-like sensor domain (PAS domain)"/>
    <property type="match status" value="1"/>
</dbReference>
<dbReference type="Pfam" id="PF02518">
    <property type="entry name" value="HATPase_c"/>
    <property type="match status" value="1"/>
</dbReference>
<dbReference type="GO" id="GO:0005524">
    <property type="term" value="F:ATP binding"/>
    <property type="evidence" value="ECO:0007669"/>
    <property type="project" value="UniProtKB-KW"/>
</dbReference>
<dbReference type="PANTHER" id="PTHR45453:SF1">
    <property type="entry name" value="PHOSPHATE REGULON SENSOR PROTEIN PHOR"/>
    <property type="match status" value="1"/>
</dbReference>
<dbReference type="EC" id="2.7.13.3" evidence="3"/>
<dbReference type="Proteomes" id="UP000633619">
    <property type="component" value="Unassembled WGS sequence"/>
</dbReference>
<dbReference type="InterPro" id="IPR003660">
    <property type="entry name" value="HAMP_dom"/>
</dbReference>
<evidence type="ECO:0000256" key="2">
    <source>
        <dbReference type="ARBA" id="ARBA00004651"/>
    </source>
</evidence>
<evidence type="ECO:0000256" key="10">
    <source>
        <dbReference type="ARBA" id="ARBA00023012"/>
    </source>
</evidence>
<feature type="domain" description="HAMP" evidence="15">
    <location>
        <begin position="203"/>
        <end position="255"/>
    </location>
</feature>
<evidence type="ECO:0000256" key="13">
    <source>
        <dbReference type="SAM" id="Phobius"/>
    </source>
</evidence>
<comment type="catalytic activity">
    <reaction evidence="1">
        <text>ATP + protein L-histidine = ADP + protein N-phospho-L-histidine.</text>
        <dbReference type="EC" id="2.7.13.3"/>
    </reaction>
</comment>
<comment type="caution">
    <text evidence="16">The sequence shown here is derived from an EMBL/GenBank/DDBJ whole genome shotgun (WGS) entry which is preliminary data.</text>
</comment>
<keyword evidence="9" id="KW-0067">ATP-binding</keyword>
<dbReference type="FunFam" id="3.30.565.10:FF:000006">
    <property type="entry name" value="Sensor histidine kinase WalK"/>
    <property type="match status" value="1"/>
</dbReference>
<dbReference type="Gene3D" id="1.10.8.500">
    <property type="entry name" value="HAMP domain in histidine kinase"/>
    <property type="match status" value="1"/>
</dbReference>
<feature type="transmembrane region" description="Helical" evidence="13">
    <location>
        <begin position="179"/>
        <end position="202"/>
    </location>
</feature>
<keyword evidence="4" id="KW-1003">Cell membrane</keyword>
<evidence type="ECO:0000259" key="15">
    <source>
        <dbReference type="PROSITE" id="PS50885"/>
    </source>
</evidence>
<evidence type="ECO:0000259" key="14">
    <source>
        <dbReference type="PROSITE" id="PS50109"/>
    </source>
</evidence>
<feature type="domain" description="Histidine kinase" evidence="14">
    <location>
        <begin position="380"/>
        <end position="599"/>
    </location>
</feature>
<protein>
    <recommendedName>
        <fullName evidence="3">histidine kinase</fullName>
        <ecNumber evidence="3">2.7.13.3</ecNumber>
    </recommendedName>
</protein>
<dbReference type="InterPro" id="IPR005467">
    <property type="entry name" value="His_kinase_dom"/>
</dbReference>
<reference evidence="16 17" key="1">
    <citation type="submission" date="2020-12" db="EMBL/GenBank/DDBJ databases">
        <title>WGS of Thermoactinomyces spp.</title>
        <authorList>
            <person name="Cheng K."/>
        </authorList>
    </citation>
    <scope>NUCLEOTIDE SEQUENCE [LARGE SCALE GENOMIC DNA]</scope>
    <source>
        <strain evidence="17">CICC 10671\DSM 43846</strain>
    </source>
</reference>
<evidence type="ECO:0000256" key="6">
    <source>
        <dbReference type="ARBA" id="ARBA00022679"/>
    </source>
</evidence>
<dbReference type="GO" id="GO:0005886">
    <property type="term" value="C:plasma membrane"/>
    <property type="evidence" value="ECO:0007669"/>
    <property type="project" value="UniProtKB-SubCell"/>
</dbReference>
<evidence type="ECO:0000256" key="12">
    <source>
        <dbReference type="SAM" id="Coils"/>
    </source>
</evidence>
<dbReference type="GO" id="GO:0004721">
    <property type="term" value="F:phosphoprotein phosphatase activity"/>
    <property type="evidence" value="ECO:0007669"/>
    <property type="project" value="TreeGrafter"/>
</dbReference>
<dbReference type="CDD" id="cd06225">
    <property type="entry name" value="HAMP"/>
    <property type="match status" value="1"/>
</dbReference>
<dbReference type="EMBL" id="JAECVW010000003">
    <property type="protein sequence ID" value="MBH8594915.1"/>
    <property type="molecule type" value="Genomic_DNA"/>
</dbReference>
<dbReference type="PROSITE" id="PS50885">
    <property type="entry name" value="HAMP"/>
    <property type="match status" value="1"/>
</dbReference>
<dbReference type="Pfam" id="PF00512">
    <property type="entry name" value="HisKA"/>
    <property type="match status" value="1"/>
</dbReference>
<dbReference type="InterPro" id="IPR003661">
    <property type="entry name" value="HisK_dim/P_dom"/>
</dbReference>
<dbReference type="InterPro" id="IPR036890">
    <property type="entry name" value="HATPase_C_sf"/>
</dbReference>
<organism evidence="16 17">
    <name type="scientific">Thermoactinomyces intermedius</name>
    <dbReference type="NCBI Taxonomy" id="2024"/>
    <lineage>
        <taxon>Bacteria</taxon>
        <taxon>Bacillati</taxon>
        <taxon>Bacillota</taxon>
        <taxon>Bacilli</taxon>
        <taxon>Bacillales</taxon>
        <taxon>Thermoactinomycetaceae</taxon>
        <taxon>Thermoactinomyces</taxon>
    </lineage>
</organism>
<dbReference type="SMART" id="SM00387">
    <property type="entry name" value="HATPase_c"/>
    <property type="match status" value="1"/>
</dbReference>
<dbReference type="Pfam" id="PF00672">
    <property type="entry name" value="HAMP"/>
    <property type="match status" value="1"/>
</dbReference>
<evidence type="ECO:0000256" key="8">
    <source>
        <dbReference type="ARBA" id="ARBA00022777"/>
    </source>
</evidence>
<feature type="transmembrane region" description="Helical" evidence="13">
    <location>
        <begin position="12"/>
        <end position="36"/>
    </location>
</feature>
<dbReference type="GO" id="GO:0000155">
    <property type="term" value="F:phosphorelay sensor kinase activity"/>
    <property type="evidence" value="ECO:0007669"/>
    <property type="project" value="InterPro"/>
</dbReference>
<keyword evidence="5" id="KW-0597">Phosphoprotein</keyword>
<evidence type="ECO:0000256" key="3">
    <source>
        <dbReference type="ARBA" id="ARBA00012438"/>
    </source>
</evidence>
<dbReference type="SUPFAM" id="SSF55874">
    <property type="entry name" value="ATPase domain of HSP90 chaperone/DNA topoisomerase II/histidine kinase"/>
    <property type="match status" value="1"/>
</dbReference>
<dbReference type="GO" id="GO:0016036">
    <property type="term" value="P:cellular response to phosphate starvation"/>
    <property type="evidence" value="ECO:0007669"/>
    <property type="project" value="TreeGrafter"/>
</dbReference>
<evidence type="ECO:0000256" key="9">
    <source>
        <dbReference type="ARBA" id="ARBA00022840"/>
    </source>
</evidence>
<keyword evidence="13" id="KW-1133">Transmembrane helix</keyword>
<dbReference type="CDD" id="cd00082">
    <property type="entry name" value="HisKA"/>
    <property type="match status" value="1"/>
</dbReference>
<keyword evidence="8" id="KW-0418">Kinase</keyword>